<proteinExistence type="predicted"/>
<accession>A0ACC3AUT9</accession>
<protein>
    <submittedName>
        <fullName evidence="1">Uncharacterized protein</fullName>
    </submittedName>
</protein>
<sequence>MSQKFRITLETAITLTQQFQLTLATPVTQTTSQLSGHDALPLLSASSTALKSQVTKLSLLTITSPFTHSAVTSVLSDINESALPSLVTAALLVTPIEHTQAFQTEVLVLTKSTLTEFALLLKEVHSVANREDEATDAPKQKRGLSQSEKDVVTVAAGRVWEACDALVDFAAKGVVGFVVRRVEEWRDLVRDAVEEIEEWDPDEEGDEFFDDLLSDSGHDTPAKNGPEDEDDDDEESSAALHENKKNAIRILKPVAQIYPAIIKNRLKTAPELSPPLIGKLENLMSNLRRIPENVDEVAGALYEANFSKSNNYLRTTKDHAVKAIEIVASPWMSTDSSDPGHESKDKFETWSKTWLKVVSEVSKTLVNTGDQGEK</sequence>
<gene>
    <name evidence="1" type="ORF">N8T08_009073</name>
</gene>
<evidence type="ECO:0000313" key="2">
    <source>
        <dbReference type="Proteomes" id="UP001177260"/>
    </source>
</evidence>
<keyword evidence="2" id="KW-1185">Reference proteome</keyword>
<name>A0ACC3AUT9_9EURO</name>
<comment type="caution">
    <text evidence="1">The sequence shown here is derived from an EMBL/GenBank/DDBJ whole genome shotgun (WGS) entry which is preliminary data.</text>
</comment>
<dbReference type="Proteomes" id="UP001177260">
    <property type="component" value="Unassembled WGS sequence"/>
</dbReference>
<evidence type="ECO:0000313" key="1">
    <source>
        <dbReference type="EMBL" id="KAK1141401.1"/>
    </source>
</evidence>
<dbReference type="EMBL" id="JAOPJF010000064">
    <property type="protein sequence ID" value="KAK1141401.1"/>
    <property type="molecule type" value="Genomic_DNA"/>
</dbReference>
<reference evidence="1 2" key="1">
    <citation type="journal article" date="2023" name="ACS Omega">
        <title>Identification of the Neoaspergillic Acid Biosynthesis Gene Cluster by Establishing an In Vitro CRISPR-Ribonucleoprotein Genetic System in Aspergillus melleus.</title>
        <authorList>
            <person name="Yuan B."/>
            <person name="Grau M.F."/>
            <person name="Murata R.M."/>
            <person name="Torok T."/>
            <person name="Venkateswaran K."/>
            <person name="Stajich J.E."/>
            <person name="Wang C.C.C."/>
        </authorList>
    </citation>
    <scope>NUCLEOTIDE SEQUENCE [LARGE SCALE GENOMIC DNA]</scope>
    <source>
        <strain evidence="1 2">IMV 1140</strain>
    </source>
</reference>
<organism evidence="1 2">
    <name type="scientific">Aspergillus melleus</name>
    <dbReference type="NCBI Taxonomy" id="138277"/>
    <lineage>
        <taxon>Eukaryota</taxon>
        <taxon>Fungi</taxon>
        <taxon>Dikarya</taxon>
        <taxon>Ascomycota</taxon>
        <taxon>Pezizomycotina</taxon>
        <taxon>Eurotiomycetes</taxon>
        <taxon>Eurotiomycetidae</taxon>
        <taxon>Eurotiales</taxon>
        <taxon>Aspergillaceae</taxon>
        <taxon>Aspergillus</taxon>
        <taxon>Aspergillus subgen. Circumdati</taxon>
    </lineage>
</organism>